<evidence type="ECO:0000256" key="5">
    <source>
        <dbReference type="ARBA" id="ARBA00022617"/>
    </source>
</evidence>
<evidence type="ECO:0000256" key="10">
    <source>
        <dbReference type="ARBA" id="ARBA00023004"/>
    </source>
</evidence>
<keyword evidence="8" id="KW-1133">Transmembrane helix</keyword>
<evidence type="ECO:0000256" key="13">
    <source>
        <dbReference type="PIRSR" id="PIRSR602401-1"/>
    </source>
</evidence>
<evidence type="ECO:0000256" key="11">
    <source>
        <dbReference type="ARBA" id="ARBA00023033"/>
    </source>
</evidence>
<keyword evidence="10 13" id="KW-0408">Iron</keyword>
<dbReference type="OMA" id="MDMRYLE"/>
<reference evidence="14 15" key="1">
    <citation type="journal article" date="2010" name="Nat. Biotechnol.">
        <title>Genome sequence of the model mushroom Schizophyllum commune.</title>
        <authorList>
            <person name="Ohm R.A."/>
            <person name="de Jong J.F."/>
            <person name="Lugones L.G."/>
            <person name="Aerts A."/>
            <person name="Kothe E."/>
            <person name="Stajich J.E."/>
            <person name="de Vries R.P."/>
            <person name="Record E."/>
            <person name="Levasseur A."/>
            <person name="Baker S.E."/>
            <person name="Bartholomew K.A."/>
            <person name="Coutinho P.M."/>
            <person name="Erdmann S."/>
            <person name="Fowler T.J."/>
            <person name="Gathman A.C."/>
            <person name="Lombard V."/>
            <person name="Henrissat B."/>
            <person name="Knabe N."/>
            <person name="Kuees U."/>
            <person name="Lilly W.W."/>
            <person name="Lindquist E."/>
            <person name="Lucas S."/>
            <person name="Magnuson J.K."/>
            <person name="Piumi F."/>
            <person name="Raudaskoski M."/>
            <person name="Salamov A."/>
            <person name="Schmutz J."/>
            <person name="Schwarze F.W.M.R."/>
            <person name="vanKuyk P.A."/>
            <person name="Horton J.S."/>
            <person name="Grigoriev I.V."/>
            <person name="Woesten H.A.B."/>
        </authorList>
    </citation>
    <scope>NUCLEOTIDE SEQUENCE [LARGE SCALE GENOMIC DNA]</scope>
    <source>
        <strain evidence="15">H4-8 / FGSC 9210</strain>
    </source>
</reference>
<dbReference type="PRINTS" id="PR00463">
    <property type="entry name" value="EP450I"/>
</dbReference>
<feature type="binding site" description="axial binding residue" evidence="13">
    <location>
        <position position="469"/>
    </location>
    <ligand>
        <name>heme</name>
        <dbReference type="ChEBI" id="CHEBI:30413"/>
    </ligand>
    <ligandPart>
        <name>Fe</name>
        <dbReference type="ChEBI" id="CHEBI:18248"/>
    </ligandPart>
</feature>
<dbReference type="InParanoid" id="D8QEC0"/>
<evidence type="ECO:0000256" key="12">
    <source>
        <dbReference type="ARBA" id="ARBA00023136"/>
    </source>
</evidence>
<dbReference type="InterPro" id="IPR002401">
    <property type="entry name" value="Cyt_P450_E_grp-I"/>
</dbReference>
<evidence type="ECO:0000256" key="8">
    <source>
        <dbReference type="ARBA" id="ARBA00022989"/>
    </source>
</evidence>
<accession>D8QEC0</accession>
<keyword evidence="7 13" id="KW-0479">Metal-binding</keyword>
<evidence type="ECO:0000313" key="14">
    <source>
        <dbReference type="EMBL" id="EFI94142.1"/>
    </source>
</evidence>
<comment type="subcellular location">
    <subcellularLocation>
        <location evidence="2">Membrane</location>
    </subcellularLocation>
</comment>
<keyword evidence="9" id="KW-0560">Oxidoreductase</keyword>
<dbReference type="OrthoDB" id="1470350at2759"/>
<dbReference type="PRINTS" id="PR00385">
    <property type="entry name" value="P450"/>
</dbReference>
<dbReference type="GeneID" id="9596926"/>
<gene>
    <name evidence="14" type="ORF">SCHCODRAFT_258267</name>
</gene>
<dbReference type="EMBL" id="GL377310">
    <property type="protein sequence ID" value="EFI94142.1"/>
    <property type="molecule type" value="Genomic_DNA"/>
</dbReference>
<dbReference type="PANTHER" id="PTHR24305:SF166">
    <property type="entry name" value="CYTOCHROME P450 12A4, MITOCHONDRIAL-RELATED"/>
    <property type="match status" value="1"/>
</dbReference>
<proteinExistence type="inferred from homology"/>
<dbReference type="GO" id="GO:0016705">
    <property type="term" value="F:oxidoreductase activity, acting on paired donors, with incorporation or reduction of molecular oxygen"/>
    <property type="evidence" value="ECO:0007669"/>
    <property type="project" value="InterPro"/>
</dbReference>
<evidence type="ECO:0000256" key="3">
    <source>
        <dbReference type="ARBA" id="ARBA00004721"/>
    </source>
</evidence>
<sequence>MMINHLPTALALALATYVLYRLFVKSRSLTKDVADLPGPSPATASTLLGHELLSCEPDAVETLKQWGKAFGPMFKMQGALGHNDILVASDRAAVQHIFADTWNYIKAPSMGPPIADIMGRGIVWAEGHDHAKHRKCLSPAFSQDSIKNMAPAILECAERLASTLSNRVLAQPATFDIMHPLGACTLDIIGRVAFAWDFHALDPQPPPDTLAIRGAFARYVTIGATFAAFLVPKVLRAAPWINNVPLPLIKSRHVLKDTVRKLARRVLERYEAGSVESLEKKRDILGLLVNARAKDKDGLSDEQILDNICTLVLVGSETIAGSLTFTLWELARHEDVQTRLRNEILAAGPDLSYDTIQRLPYLDAVMKEGLRVHPASPQTERVAMKDDVLPLSRPVHMKDGRVVDRVAVGKDQVILVPFTTMNTSPEIWGPDGEVFRPERWLEEGGVPPPDALPHGINGLVTFLDGPRNCLGWRLATFEFKAVLAMLVRNLEFEDSGARFVSKISPTRQPIIDGKAGELPIRVSMASP</sequence>
<evidence type="ECO:0000256" key="1">
    <source>
        <dbReference type="ARBA" id="ARBA00001971"/>
    </source>
</evidence>
<dbReference type="KEGG" id="scm:SCHCO_02636544"/>
<dbReference type="GO" id="GO:0020037">
    <property type="term" value="F:heme binding"/>
    <property type="evidence" value="ECO:0007669"/>
    <property type="project" value="InterPro"/>
</dbReference>
<comment type="similarity">
    <text evidence="4">Belongs to the cytochrome P450 family.</text>
</comment>
<dbReference type="Pfam" id="PF00067">
    <property type="entry name" value="p450"/>
    <property type="match status" value="1"/>
</dbReference>
<name>D8QEC0_SCHCM</name>
<dbReference type="HOGENOM" id="CLU_001570_5_11_1"/>
<organism evidence="15">
    <name type="scientific">Schizophyllum commune (strain H4-8 / FGSC 9210)</name>
    <name type="common">Split gill fungus</name>
    <dbReference type="NCBI Taxonomy" id="578458"/>
    <lineage>
        <taxon>Eukaryota</taxon>
        <taxon>Fungi</taxon>
        <taxon>Dikarya</taxon>
        <taxon>Basidiomycota</taxon>
        <taxon>Agaricomycotina</taxon>
        <taxon>Agaricomycetes</taxon>
        <taxon>Agaricomycetidae</taxon>
        <taxon>Agaricales</taxon>
        <taxon>Schizophyllaceae</taxon>
        <taxon>Schizophyllum</taxon>
    </lineage>
</organism>
<comment type="cofactor">
    <cofactor evidence="1 13">
        <name>heme</name>
        <dbReference type="ChEBI" id="CHEBI:30413"/>
    </cofactor>
</comment>
<keyword evidence="6" id="KW-0812">Transmembrane</keyword>
<dbReference type="InterPro" id="IPR036396">
    <property type="entry name" value="Cyt_P450_sf"/>
</dbReference>
<dbReference type="GO" id="GO:0004497">
    <property type="term" value="F:monooxygenase activity"/>
    <property type="evidence" value="ECO:0007669"/>
    <property type="project" value="UniProtKB-KW"/>
</dbReference>
<evidence type="ECO:0000256" key="7">
    <source>
        <dbReference type="ARBA" id="ARBA00022723"/>
    </source>
</evidence>
<dbReference type="AlphaFoldDB" id="D8QEC0"/>
<keyword evidence="5 13" id="KW-0349">Heme</keyword>
<evidence type="ECO:0000313" key="15">
    <source>
        <dbReference type="Proteomes" id="UP000007431"/>
    </source>
</evidence>
<keyword evidence="15" id="KW-1185">Reference proteome</keyword>
<dbReference type="GO" id="GO:0016020">
    <property type="term" value="C:membrane"/>
    <property type="evidence" value="ECO:0007669"/>
    <property type="project" value="UniProtKB-SubCell"/>
</dbReference>
<protein>
    <recommendedName>
        <fullName evidence="16">Cytochrome P450</fullName>
    </recommendedName>
</protein>
<keyword evidence="12" id="KW-0472">Membrane</keyword>
<dbReference type="PANTHER" id="PTHR24305">
    <property type="entry name" value="CYTOCHROME P450"/>
    <property type="match status" value="1"/>
</dbReference>
<evidence type="ECO:0000256" key="9">
    <source>
        <dbReference type="ARBA" id="ARBA00023002"/>
    </source>
</evidence>
<dbReference type="GO" id="GO:0005506">
    <property type="term" value="F:iron ion binding"/>
    <property type="evidence" value="ECO:0007669"/>
    <property type="project" value="InterPro"/>
</dbReference>
<dbReference type="InterPro" id="IPR001128">
    <property type="entry name" value="Cyt_P450"/>
</dbReference>
<dbReference type="STRING" id="578458.D8QEC0"/>
<evidence type="ECO:0000256" key="2">
    <source>
        <dbReference type="ARBA" id="ARBA00004370"/>
    </source>
</evidence>
<keyword evidence="11" id="KW-0503">Monooxygenase</keyword>
<dbReference type="InterPro" id="IPR050121">
    <property type="entry name" value="Cytochrome_P450_monoxygenase"/>
</dbReference>
<dbReference type="eggNOG" id="KOG0158">
    <property type="taxonomic scope" value="Eukaryota"/>
</dbReference>
<dbReference type="Gene3D" id="1.10.630.10">
    <property type="entry name" value="Cytochrome P450"/>
    <property type="match status" value="1"/>
</dbReference>
<comment type="pathway">
    <text evidence="3">Secondary metabolite biosynthesis; terpenoid biosynthesis.</text>
</comment>
<dbReference type="Proteomes" id="UP000007431">
    <property type="component" value="Unassembled WGS sequence"/>
</dbReference>
<evidence type="ECO:0000256" key="6">
    <source>
        <dbReference type="ARBA" id="ARBA00022692"/>
    </source>
</evidence>
<dbReference type="SUPFAM" id="SSF48264">
    <property type="entry name" value="Cytochrome P450"/>
    <property type="match status" value="1"/>
</dbReference>
<evidence type="ECO:0000256" key="4">
    <source>
        <dbReference type="ARBA" id="ARBA00010617"/>
    </source>
</evidence>
<evidence type="ECO:0008006" key="16">
    <source>
        <dbReference type="Google" id="ProtNLM"/>
    </source>
</evidence>
<dbReference type="VEuPathDB" id="FungiDB:SCHCODRAFT_02636544"/>